<gene>
    <name evidence="3" type="ORF">C2L80_11425</name>
</gene>
<keyword evidence="1" id="KW-0812">Transmembrane</keyword>
<keyword evidence="3" id="KW-0540">Nuclease</keyword>
<dbReference type="Proteomes" id="UP000236488">
    <property type="component" value="Unassembled WGS sequence"/>
</dbReference>
<comment type="caution">
    <text evidence="3">The sequence shown here is derived from an EMBL/GenBank/DDBJ whole genome shotgun (WGS) entry which is preliminary data.</text>
</comment>
<dbReference type="InterPro" id="IPR052906">
    <property type="entry name" value="Type_IV_Methyl-Rstrct_Enzyme"/>
</dbReference>
<dbReference type="InterPro" id="IPR011856">
    <property type="entry name" value="tRNA_endonuc-like_dom_sf"/>
</dbReference>
<keyword evidence="3" id="KW-0255">Endonuclease</keyword>
<dbReference type="GO" id="GO:0015666">
    <property type="term" value="F:restriction endodeoxyribonuclease activity"/>
    <property type="evidence" value="ECO:0007669"/>
    <property type="project" value="TreeGrafter"/>
</dbReference>
<protein>
    <submittedName>
        <fullName evidence="3">Restriction endonuclease</fullName>
    </submittedName>
</protein>
<keyword evidence="1" id="KW-1133">Transmembrane helix</keyword>
<dbReference type="PANTHER" id="PTHR30015:SF7">
    <property type="entry name" value="TYPE IV METHYL-DIRECTED RESTRICTION ENZYME ECOKMRR"/>
    <property type="match status" value="1"/>
</dbReference>
<accession>A0A2K2U2H4</accession>
<proteinExistence type="predicted"/>
<evidence type="ECO:0000259" key="2">
    <source>
        <dbReference type="Pfam" id="PF04471"/>
    </source>
</evidence>
<keyword evidence="1" id="KW-0472">Membrane</keyword>
<dbReference type="SUPFAM" id="SSF52980">
    <property type="entry name" value="Restriction endonuclease-like"/>
    <property type="match status" value="1"/>
</dbReference>
<evidence type="ECO:0000313" key="4">
    <source>
        <dbReference type="Proteomes" id="UP000236488"/>
    </source>
</evidence>
<feature type="domain" description="Restriction endonuclease type IV Mrr" evidence="2">
    <location>
        <begin position="215"/>
        <end position="325"/>
    </location>
</feature>
<dbReference type="GO" id="GO:0009307">
    <property type="term" value="P:DNA restriction-modification system"/>
    <property type="evidence" value="ECO:0007669"/>
    <property type="project" value="InterPro"/>
</dbReference>
<keyword evidence="3" id="KW-0378">Hydrolase</keyword>
<dbReference type="InterPro" id="IPR011335">
    <property type="entry name" value="Restrct_endonuc-II-like"/>
</dbReference>
<evidence type="ECO:0000313" key="3">
    <source>
        <dbReference type="EMBL" id="PNV64527.1"/>
    </source>
</evidence>
<dbReference type="EMBL" id="PPEL01000089">
    <property type="protein sequence ID" value="PNV64527.1"/>
    <property type="molecule type" value="Genomic_DNA"/>
</dbReference>
<dbReference type="Pfam" id="PF04471">
    <property type="entry name" value="Mrr_cat"/>
    <property type="match status" value="1"/>
</dbReference>
<feature type="transmembrane region" description="Helical" evidence="1">
    <location>
        <begin position="57"/>
        <end position="79"/>
    </location>
</feature>
<organism evidence="3 4">
    <name type="scientific">Rubneribacter badeniensis</name>
    <dbReference type="NCBI Taxonomy" id="2070688"/>
    <lineage>
        <taxon>Bacteria</taxon>
        <taxon>Bacillati</taxon>
        <taxon>Actinomycetota</taxon>
        <taxon>Coriobacteriia</taxon>
        <taxon>Eggerthellales</taxon>
        <taxon>Eggerthellaceae</taxon>
        <taxon>Rubneribacter</taxon>
    </lineage>
</organism>
<dbReference type="PANTHER" id="PTHR30015">
    <property type="entry name" value="MRR RESTRICTION SYSTEM PROTEIN"/>
    <property type="match status" value="1"/>
</dbReference>
<reference evidence="3 4" key="1">
    <citation type="journal article" date="2018" name="Int. J. Syst. Evol. Microbiol.">
        <title>Rubneribacter badeniensis gen. nov., sp. nov. and Enteroscipio rubneri gen. nov., sp. nov., new members of the Eggerthellaceae isolated from human faeces.</title>
        <authorList>
            <person name="Danylec N."/>
            <person name="Gobl A."/>
            <person name="Stoll D.A."/>
            <person name="Hetzer B."/>
            <person name="Kulling S.E."/>
            <person name="Huch M."/>
        </authorList>
    </citation>
    <scope>NUCLEOTIDE SEQUENCE [LARGE SCALE GENOMIC DNA]</scope>
    <source>
        <strain evidence="3 4">ResAG-85</strain>
    </source>
</reference>
<dbReference type="Gene3D" id="3.40.1350.10">
    <property type="match status" value="1"/>
</dbReference>
<name>A0A2K2U2H4_9ACTN</name>
<sequence>MMRFWSRGRGGFRGGEGGERGLIHCLFPADFFRRVYLACCGVSRDGEEAISVVEGNVLGLSAFLLVILASLVVAFFVVARQTYLVYLRQLFRETYHIKLNDTVSIARRFDDGTGHFFLVYPQWRFPNKDGSCDRRRANNAICYGKSVLEVGGFRISSTQPVHIVWLVNALRRRDVTIAQSSEEATKYQQALRMKRMIAEANTLDSLVERYGESKSYTEFEKFCAHLFRAQGYRAEVTPATNDGGCDVLLYEGSELVALVECKCFSLSHKVGRPLLQKLYGANAVLHAKRLIFVTTSEFTPEAQKYACDLNGSMELVDGHALLRMMEKNVAPDGAKLPIALDEWKLTREDLVARYPPDYPPPAIDLG</sequence>
<evidence type="ECO:0000256" key="1">
    <source>
        <dbReference type="SAM" id="Phobius"/>
    </source>
</evidence>
<dbReference type="AlphaFoldDB" id="A0A2K2U2H4"/>
<dbReference type="InterPro" id="IPR007560">
    <property type="entry name" value="Restrct_endonuc_IV_Mrr"/>
</dbReference>
<keyword evidence="4" id="KW-1185">Reference proteome</keyword>
<dbReference type="GO" id="GO:0003677">
    <property type="term" value="F:DNA binding"/>
    <property type="evidence" value="ECO:0007669"/>
    <property type="project" value="InterPro"/>
</dbReference>